<dbReference type="AlphaFoldDB" id="A0AAE1HSQ3"/>
<organism evidence="1 2">
    <name type="scientific">Frankliniella fusca</name>
    <dbReference type="NCBI Taxonomy" id="407009"/>
    <lineage>
        <taxon>Eukaryota</taxon>
        <taxon>Metazoa</taxon>
        <taxon>Ecdysozoa</taxon>
        <taxon>Arthropoda</taxon>
        <taxon>Hexapoda</taxon>
        <taxon>Insecta</taxon>
        <taxon>Pterygota</taxon>
        <taxon>Neoptera</taxon>
        <taxon>Paraneoptera</taxon>
        <taxon>Thysanoptera</taxon>
        <taxon>Terebrantia</taxon>
        <taxon>Thripoidea</taxon>
        <taxon>Thripidae</taxon>
        <taxon>Frankliniella</taxon>
    </lineage>
</organism>
<name>A0AAE1HSQ3_9NEOP</name>
<protein>
    <submittedName>
        <fullName evidence="1">Fumarate hydratase class II</fullName>
    </submittedName>
</protein>
<evidence type="ECO:0000313" key="1">
    <source>
        <dbReference type="EMBL" id="KAK3926758.1"/>
    </source>
</evidence>
<proteinExistence type="predicted"/>
<reference evidence="1" key="2">
    <citation type="journal article" date="2023" name="BMC Genomics">
        <title>Pest status, molecular evolution, and epigenetic factors derived from the genome assembly of Frankliniella fusca, a thysanopteran phytovirus vector.</title>
        <authorList>
            <person name="Catto M.A."/>
            <person name="Labadie P.E."/>
            <person name="Jacobson A.L."/>
            <person name="Kennedy G.G."/>
            <person name="Srinivasan R."/>
            <person name="Hunt B.G."/>
        </authorList>
    </citation>
    <scope>NUCLEOTIDE SEQUENCE</scope>
    <source>
        <strain evidence="1">PL_HMW_Pooled</strain>
    </source>
</reference>
<gene>
    <name evidence="1" type="ORF">KUF71_015094</name>
</gene>
<reference evidence="1" key="1">
    <citation type="submission" date="2021-07" db="EMBL/GenBank/DDBJ databases">
        <authorList>
            <person name="Catto M.A."/>
            <person name="Jacobson A."/>
            <person name="Kennedy G."/>
            <person name="Labadie P."/>
            <person name="Hunt B.G."/>
            <person name="Srinivasan R."/>
        </authorList>
    </citation>
    <scope>NUCLEOTIDE SEQUENCE</scope>
    <source>
        <strain evidence="1">PL_HMW_Pooled</strain>
        <tissue evidence="1">Head</tissue>
    </source>
</reference>
<sequence>VSCTANIRQRKRERTGCAPSKPGCKARPTTVSDPPFVVRGAEHSHAPDQDITAIEIMNDIKWSSVQQLERLPSKSRPTNCSRVSASQSVVMFCVVLVKLPNEAAIKRTINLTRPATLLRNPQTLRDLPEIPRELNWQMIPRLTVLVQVVKTPQRLKYRMVTERLQHINARYEEMKAEESITCEHAETTPLSSGYANRKVD</sequence>
<dbReference type="EMBL" id="JAHWGI010001270">
    <property type="protein sequence ID" value="KAK3926758.1"/>
    <property type="molecule type" value="Genomic_DNA"/>
</dbReference>
<feature type="non-terminal residue" evidence="1">
    <location>
        <position position="1"/>
    </location>
</feature>
<accession>A0AAE1HSQ3</accession>
<evidence type="ECO:0000313" key="2">
    <source>
        <dbReference type="Proteomes" id="UP001219518"/>
    </source>
</evidence>
<dbReference type="Proteomes" id="UP001219518">
    <property type="component" value="Unassembled WGS sequence"/>
</dbReference>
<keyword evidence="2" id="KW-1185">Reference proteome</keyword>
<comment type="caution">
    <text evidence="1">The sequence shown here is derived from an EMBL/GenBank/DDBJ whole genome shotgun (WGS) entry which is preliminary data.</text>
</comment>